<gene>
    <name evidence="1" type="ORF">HMPREF1860_01906</name>
</gene>
<evidence type="ECO:0000313" key="2">
    <source>
        <dbReference type="Proteomes" id="UP000070531"/>
    </source>
</evidence>
<dbReference type="RefSeq" id="WP_060933306.1">
    <property type="nucleotide sequence ID" value="NZ_KQ960561.1"/>
</dbReference>
<proteinExistence type="predicted"/>
<dbReference type="STRING" id="419005.HMPREF1860_01906"/>
<dbReference type="AlphaFoldDB" id="A0A134B551"/>
<reference evidence="1 2" key="1">
    <citation type="submission" date="2016-01" db="EMBL/GenBank/DDBJ databases">
        <authorList>
            <person name="Oliw E.H."/>
        </authorList>
    </citation>
    <scope>NUCLEOTIDE SEQUENCE [LARGE SCALE GENOMIC DNA]</scope>
    <source>
        <strain evidence="1 2">DNF00307</strain>
    </source>
</reference>
<protein>
    <submittedName>
        <fullName evidence="1">Uncharacterized protein</fullName>
    </submittedName>
</protein>
<dbReference type="EMBL" id="LSDL01000127">
    <property type="protein sequence ID" value="KXB75077.1"/>
    <property type="molecule type" value="Genomic_DNA"/>
</dbReference>
<comment type="caution">
    <text evidence="1">The sequence shown here is derived from an EMBL/GenBank/DDBJ whole genome shotgun (WGS) entry which is preliminary data.</text>
</comment>
<evidence type="ECO:0000313" key="1">
    <source>
        <dbReference type="EMBL" id="KXB75077.1"/>
    </source>
</evidence>
<sequence length="96" mass="11029">MELFAMTEQQIETLAQRVATLVLQKDGLSACEHEKSRREFVYGIQGIASLFKVSRQTAQIYKNTWLKPAVSQRGRTIKVDKELALELFDKKQVETI</sequence>
<name>A0A134B551_9BACT</name>
<accession>A0A134B551</accession>
<dbReference type="InterPro" id="IPR024363">
    <property type="entry name" value="DUF3853"/>
</dbReference>
<dbReference type="PATRIC" id="fig|419005.5.peg.1908"/>
<organism evidence="1">
    <name type="scientific">Prevotella amnii</name>
    <dbReference type="NCBI Taxonomy" id="419005"/>
    <lineage>
        <taxon>Bacteria</taxon>
        <taxon>Pseudomonadati</taxon>
        <taxon>Bacteroidota</taxon>
        <taxon>Bacteroidia</taxon>
        <taxon>Bacteroidales</taxon>
        <taxon>Prevotellaceae</taxon>
        <taxon>Prevotella</taxon>
    </lineage>
</organism>
<dbReference type="Proteomes" id="UP000070531">
    <property type="component" value="Unassembled WGS sequence"/>
</dbReference>
<dbReference type="Pfam" id="PF12964">
    <property type="entry name" value="DUF3853"/>
    <property type="match status" value="1"/>
</dbReference>